<feature type="region of interest" description="Disordered" evidence="1">
    <location>
        <begin position="54"/>
        <end position="75"/>
    </location>
</feature>
<reference evidence="4" key="1">
    <citation type="journal article" date="2017" name="Acta Aliment.">
        <title>Plant polysaccharide degrading enzyme system of Thermpbifida cellulosilytica TB100 revealed by de novo genome project data.</title>
        <authorList>
            <person name="Toth A."/>
            <person name="Baka E."/>
            <person name="Luzics S."/>
            <person name="Bata-Vidacs I."/>
            <person name="Nagy I."/>
            <person name="Balint B."/>
            <person name="Herceg R."/>
            <person name="Olasz F."/>
            <person name="Wilk T."/>
            <person name="Nagy T."/>
            <person name="Kriszt B."/>
            <person name="Nagy I."/>
            <person name="Kukolya J."/>
        </authorList>
    </citation>
    <scope>NUCLEOTIDE SEQUENCE [LARGE SCALE GENOMIC DNA]</scope>
    <source>
        <strain evidence="4">TB100</strain>
    </source>
</reference>
<dbReference type="OrthoDB" id="5244559at2"/>
<comment type="caution">
    <text evidence="3">The sequence shown here is derived from an EMBL/GenBank/DDBJ whole genome shotgun (WGS) entry which is preliminary data.</text>
</comment>
<evidence type="ECO:0000259" key="2">
    <source>
        <dbReference type="Pfam" id="PF22743"/>
    </source>
</evidence>
<accession>A0A147KCU6</accession>
<feature type="domain" description="PspA-associated" evidence="2">
    <location>
        <begin position="1"/>
        <end position="92"/>
    </location>
</feature>
<dbReference type="InterPro" id="IPR054437">
    <property type="entry name" value="PspA-assoc_dom"/>
</dbReference>
<dbReference type="AlphaFoldDB" id="A0A147KCU6"/>
<evidence type="ECO:0000256" key="1">
    <source>
        <dbReference type="SAM" id="MobiDB-lite"/>
    </source>
</evidence>
<gene>
    <name evidence="3" type="ORF">AC529_19260</name>
</gene>
<evidence type="ECO:0000313" key="4">
    <source>
        <dbReference type="Proteomes" id="UP000074382"/>
    </source>
</evidence>
<evidence type="ECO:0000313" key="3">
    <source>
        <dbReference type="EMBL" id="KUP95126.1"/>
    </source>
</evidence>
<sequence>MIVRIMGEGQLDLSEADLDVLNAFDRKLEEAIEAGDEAVFRVALHDLLARVREDGKPLPDDSLQPSQYILPPPDASMDEVREMLGEEGLIPESR</sequence>
<dbReference type="EMBL" id="LGEM01000157">
    <property type="protein sequence ID" value="KUP95126.1"/>
    <property type="molecule type" value="Genomic_DNA"/>
</dbReference>
<dbReference type="Pfam" id="PF22743">
    <property type="entry name" value="PspAA"/>
    <property type="match status" value="1"/>
</dbReference>
<dbReference type="RefSeq" id="WP_068758727.1">
    <property type="nucleotide sequence ID" value="NZ_KQ950190.1"/>
</dbReference>
<dbReference type="PATRIC" id="fig|665004.4.peg.4187"/>
<proteinExistence type="predicted"/>
<organism evidence="3 4">
    <name type="scientific">Thermobifida cellulosilytica TB100</name>
    <dbReference type="NCBI Taxonomy" id="665004"/>
    <lineage>
        <taxon>Bacteria</taxon>
        <taxon>Bacillati</taxon>
        <taxon>Actinomycetota</taxon>
        <taxon>Actinomycetes</taxon>
        <taxon>Streptosporangiales</taxon>
        <taxon>Nocardiopsidaceae</taxon>
        <taxon>Thermobifida</taxon>
    </lineage>
</organism>
<dbReference type="Proteomes" id="UP000074382">
    <property type="component" value="Unassembled WGS sequence"/>
</dbReference>
<dbReference type="STRING" id="665004.AC529_19260"/>
<keyword evidence="4" id="KW-1185">Reference proteome</keyword>
<name>A0A147KCU6_THECS</name>
<protein>
    <submittedName>
        <fullName evidence="3">F0F1 ATP synthase</fullName>
    </submittedName>
</protein>